<keyword evidence="9 10" id="KW-0131">Cell cycle</keyword>
<evidence type="ECO:0000313" key="14">
    <source>
        <dbReference type="EMBL" id="KKQ94114.1"/>
    </source>
</evidence>
<keyword evidence="4 10" id="KW-1003">Cell membrane</keyword>
<dbReference type="GO" id="GO:0005886">
    <property type="term" value="C:plasma membrane"/>
    <property type="evidence" value="ECO:0007669"/>
    <property type="project" value="UniProtKB-SubCell"/>
</dbReference>
<dbReference type="Pfam" id="PF18075">
    <property type="entry name" value="FtsX_ECD"/>
    <property type="match status" value="1"/>
</dbReference>
<evidence type="ECO:0000256" key="5">
    <source>
        <dbReference type="ARBA" id="ARBA00022618"/>
    </source>
</evidence>
<evidence type="ECO:0000256" key="8">
    <source>
        <dbReference type="ARBA" id="ARBA00023136"/>
    </source>
</evidence>
<dbReference type="STRING" id="1618573.UT19_C0004G0075"/>
<evidence type="ECO:0000256" key="1">
    <source>
        <dbReference type="ARBA" id="ARBA00004651"/>
    </source>
</evidence>
<dbReference type="AlphaFoldDB" id="A0A0G0P7P1"/>
<evidence type="ECO:0000256" key="2">
    <source>
        <dbReference type="ARBA" id="ARBA00007379"/>
    </source>
</evidence>
<feature type="transmembrane region" description="Helical" evidence="11">
    <location>
        <begin position="36"/>
        <end position="58"/>
    </location>
</feature>
<keyword evidence="7 11" id="KW-1133">Transmembrane helix</keyword>
<feature type="domain" description="FtsX extracellular" evidence="13">
    <location>
        <begin position="72"/>
        <end position="163"/>
    </location>
</feature>
<evidence type="ECO:0000256" key="11">
    <source>
        <dbReference type="SAM" id="Phobius"/>
    </source>
</evidence>
<dbReference type="PIRSF" id="PIRSF003097">
    <property type="entry name" value="FtsX"/>
    <property type="match status" value="1"/>
</dbReference>
<sequence>MILGLKLKLNPRKRRNKMNIHIKTAWDHVRRAPFQALAAIFVLMITFFVITIITILGYSSSQVLKYFETRPQIITFLKDDATPEKISSLQNKLEKDNRVSEVSYISKEQALEIYKKATAGNPLLSELVSPSIFPASLEFSLVDLSYANELIGEIKSEDIVDQVGFTASLGGEETLSDVVDRLRNFSNYIKIGGGVFALLLTSTSFLVLIVIIGMRMTTRRGEIEVLDLIGATPGFIRSPIIYEAIIYAISGVFVGWLIALLLVLYATPSLISYFGEIPVVPKDTIKLFGLFGLILGAELFIGLFLAVSGSIMAVSRVKRK</sequence>
<feature type="domain" description="ABC3 transporter permease C-terminal" evidence="12">
    <location>
        <begin position="195"/>
        <end position="306"/>
    </location>
</feature>
<dbReference type="EMBL" id="LBVW01000004">
    <property type="protein sequence ID" value="KKQ94114.1"/>
    <property type="molecule type" value="Genomic_DNA"/>
</dbReference>
<evidence type="ECO:0000313" key="15">
    <source>
        <dbReference type="Proteomes" id="UP000034932"/>
    </source>
</evidence>
<evidence type="ECO:0000256" key="6">
    <source>
        <dbReference type="ARBA" id="ARBA00022692"/>
    </source>
</evidence>
<feature type="transmembrane region" description="Helical" evidence="11">
    <location>
        <begin position="244"/>
        <end position="267"/>
    </location>
</feature>
<comment type="caution">
    <text evidence="14">The sequence shown here is derived from an EMBL/GenBank/DDBJ whole genome shotgun (WGS) entry which is preliminary data.</text>
</comment>
<evidence type="ECO:0000256" key="4">
    <source>
        <dbReference type="ARBA" id="ARBA00022475"/>
    </source>
</evidence>
<accession>A0A0G0P7P1</accession>
<dbReference type="Gene3D" id="3.30.70.3040">
    <property type="match status" value="1"/>
</dbReference>
<protein>
    <recommendedName>
        <fullName evidence="3 10">Cell division protein FtsX</fullName>
    </recommendedName>
</protein>
<feature type="transmembrane region" description="Helical" evidence="11">
    <location>
        <begin position="191"/>
        <end position="212"/>
    </location>
</feature>
<dbReference type="GO" id="GO:0051301">
    <property type="term" value="P:cell division"/>
    <property type="evidence" value="ECO:0007669"/>
    <property type="project" value="UniProtKB-KW"/>
</dbReference>
<dbReference type="PANTHER" id="PTHR47755:SF1">
    <property type="entry name" value="CELL DIVISION PROTEIN FTSX"/>
    <property type="match status" value="1"/>
</dbReference>
<dbReference type="InterPro" id="IPR003838">
    <property type="entry name" value="ABC3_permease_C"/>
</dbReference>
<gene>
    <name evidence="14" type="ORF">UT19_C0004G0075</name>
</gene>
<evidence type="ECO:0000256" key="10">
    <source>
        <dbReference type="PIRNR" id="PIRNR003097"/>
    </source>
</evidence>
<evidence type="ECO:0000256" key="3">
    <source>
        <dbReference type="ARBA" id="ARBA00021907"/>
    </source>
</evidence>
<proteinExistence type="inferred from homology"/>
<organism evidence="14 15">
    <name type="scientific">Candidatus Woesebacteria bacterium GW2011_GWB1_39_10b</name>
    <dbReference type="NCBI Taxonomy" id="1618573"/>
    <lineage>
        <taxon>Bacteria</taxon>
        <taxon>Candidatus Woeseibacteriota</taxon>
    </lineage>
</organism>
<dbReference type="Proteomes" id="UP000034932">
    <property type="component" value="Unassembled WGS sequence"/>
</dbReference>
<keyword evidence="5 10" id="KW-0132">Cell division</keyword>
<keyword evidence="8 10" id="KW-0472">Membrane</keyword>
<dbReference type="Pfam" id="PF02687">
    <property type="entry name" value="FtsX"/>
    <property type="match status" value="1"/>
</dbReference>
<dbReference type="PANTHER" id="PTHR47755">
    <property type="entry name" value="CELL DIVISION PROTEIN FTSX"/>
    <property type="match status" value="1"/>
</dbReference>
<evidence type="ECO:0000256" key="9">
    <source>
        <dbReference type="ARBA" id="ARBA00023306"/>
    </source>
</evidence>
<evidence type="ECO:0000259" key="13">
    <source>
        <dbReference type="Pfam" id="PF18075"/>
    </source>
</evidence>
<dbReference type="InterPro" id="IPR040690">
    <property type="entry name" value="FtsX_ECD"/>
</dbReference>
<name>A0A0G0P7P1_9BACT</name>
<feature type="transmembrane region" description="Helical" evidence="11">
    <location>
        <begin position="287"/>
        <end position="314"/>
    </location>
</feature>
<comment type="subcellular location">
    <subcellularLocation>
        <location evidence="1">Cell membrane</location>
        <topology evidence="1">Multi-pass membrane protein</topology>
    </subcellularLocation>
</comment>
<evidence type="ECO:0000256" key="7">
    <source>
        <dbReference type="ARBA" id="ARBA00022989"/>
    </source>
</evidence>
<comment type="similarity">
    <text evidence="2 10">Belongs to the ABC-4 integral membrane protein family. FtsX subfamily.</text>
</comment>
<reference evidence="14 15" key="1">
    <citation type="journal article" date="2015" name="Nature">
        <title>rRNA introns, odd ribosomes, and small enigmatic genomes across a large radiation of phyla.</title>
        <authorList>
            <person name="Brown C.T."/>
            <person name="Hug L.A."/>
            <person name="Thomas B.C."/>
            <person name="Sharon I."/>
            <person name="Castelle C.J."/>
            <person name="Singh A."/>
            <person name="Wilkins M.J."/>
            <person name="Williams K.H."/>
            <person name="Banfield J.F."/>
        </authorList>
    </citation>
    <scope>NUCLEOTIDE SEQUENCE [LARGE SCALE GENOMIC DNA]</scope>
</reference>
<dbReference type="InterPro" id="IPR004513">
    <property type="entry name" value="FtsX"/>
</dbReference>
<keyword evidence="6 11" id="KW-0812">Transmembrane</keyword>
<evidence type="ECO:0000259" key="12">
    <source>
        <dbReference type="Pfam" id="PF02687"/>
    </source>
</evidence>